<keyword evidence="3" id="KW-1185">Reference proteome</keyword>
<dbReference type="InterPro" id="IPR039491">
    <property type="entry name" value="REX1-B"/>
</dbReference>
<dbReference type="EMBL" id="JAOPGA020001388">
    <property type="protein sequence ID" value="KAL0487944.1"/>
    <property type="molecule type" value="Genomic_DNA"/>
</dbReference>
<dbReference type="PANTHER" id="PTHR28309">
    <property type="entry name" value="REQUIRED FOR EXCISION 1-B DOMAIN-CONTAINING PROTEIN"/>
    <property type="match status" value="1"/>
</dbReference>
<dbReference type="AlphaFoldDB" id="A0AAW2ZF17"/>
<dbReference type="Proteomes" id="UP001431209">
    <property type="component" value="Unassembled WGS sequence"/>
</dbReference>
<evidence type="ECO:0000313" key="3">
    <source>
        <dbReference type="Proteomes" id="UP001431209"/>
    </source>
</evidence>
<dbReference type="Pfam" id="PF14966">
    <property type="entry name" value="DNA_repr_REX1B"/>
    <property type="match status" value="1"/>
</dbReference>
<evidence type="ECO:0000256" key="1">
    <source>
        <dbReference type="SAM" id="Coils"/>
    </source>
</evidence>
<organism evidence="2 3">
    <name type="scientific">Acrasis kona</name>
    <dbReference type="NCBI Taxonomy" id="1008807"/>
    <lineage>
        <taxon>Eukaryota</taxon>
        <taxon>Discoba</taxon>
        <taxon>Heterolobosea</taxon>
        <taxon>Tetramitia</taxon>
        <taxon>Eutetramitia</taxon>
        <taxon>Acrasidae</taxon>
        <taxon>Acrasis</taxon>
    </lineage>
</organism>
<gene>
    <name evidence="2" type="ORF">AKO1_015285</name>
</gene>
<name>A0AAW2ZF17_9EUKA</name>
<reference evidence="2 3" key="1">
    <citation type="submission" date="2024-03" db="EMBL/GenBank/DDBJ databases">
        <title>The Acrasis kona genome and developmental transcriptomes reveal deep origins of eukaryotic multicellular pathways.</title>
        <authorList>
            <person name="Sheikh S."/>
            <person name="Fu C.-J."/>
            <person name="Brown M.W."/>
            <person name="Baldauf S.L."/>
        </authorList>
    </citation>
    <scope>NUCLEOTIDE SEQUENCE [LARGE SCALE GENOMIC DNA]</scope>
    <source>
        <strain evidence="2 3">ATCC MYA-3509</strain>
    </source>
</reference>
<evidence type="ECO:0000313" key="2">
    <source>
        <dbReference type="EMBL" id="KAL0487944.1"/>
    </source>
</evidence>
<sequence length="228" mass="27103">MQSEQTKKAIHLLEKFVEIQSERISIYKLFESSFKEFLSNPHQKTSIINYQRLCQGVTLSFKEVSDNIREVEDDLTKINPAHAHLIRRIQNHEKEKLQNTVKLQKLEQLISQENVRIQKEEESEILLRSHQLECGNDHHHCHHSHEEGQEEVIRGEKRTIYEKEFQEAKTLHVEIIESINECLEEIRYAIEESRELYLEQKEYESENPIVPQTVEEPHNPVQEDGLYL</sequence>
<keyword evidence="1" id="KW-0175">Coiled coil</keyword>
<feature type="coiled-coil region" evidence="1">
    <location>
        <begin position="89"/>
        <end position="123"/>
    </location>
</feature>
<dbReference type="PANTHER" id="PTHR28309:SF1">
    <property type="entry name" value="REQUIRED FOR EXCISION 1-B DOMAIN-CONTAINING PROTEIN"/>
    <property type="match status" value="1"/>
</dbReference>
<proteinExistence type="predicted"/>
<accession>A0AAW2ZF17</accession>
<protein>
    <submittedName>
        <fullName evidence="2">Uncharacterized protein</fullName>
    </submittedName>
</protein>
<comment type="caution">
    <text evidence="2">The sequence shown here is derived from an EMBL/GenBank/DDBJ whole genome shotgun (WGS) entry which is preliminary data.</text>
</comment>